<evidence type="ECO:0000256" key="4">
    <source>
        <dbReference type="ARBA" id="ARBA00048403"/>
    </source>
</evidence>
<comment type="catalytic activity">
    <reaction evidence="4">
        <text>L-histidyl-[translation elongation factor 2] + S-adenosyl-L-methionine = 2-[(3S)-amino-3-carboxypropyl]-L-histidyl-[translation elongation factor 2] + S-methyl-5'-thioadenosine + H(+)</text>
        <dbReference type="Rhea" id="RHEA:36783"/>
        <dbReference type="Rhea" id="RHEA-COMP:9748"/>
        <dbReference type="Rhea" id="RHEA-COMP:9749"/>
        <dbReference type="ChEBI" id="CHEBI:15378"/>
        <dbReference type="ChEBI" id="CHEBI:17509"/>
        <dbReference type="ChEBI" id="CHEBI:29979"/>
        <dbReference type="ChEBI" id="CHEBI:59789"/>
        <dbReference type="ChEBI" id="CHEBI:73995"/>
        <dbReference type="EC" id="2.5.1.108"/>
    </reaction>
</comment>
<evidence type="ECO:0000256" key="3">
    <source>
        <dbReference type="ARBA" id="ARBA00022691"/>
    </source>
</evidence>
<dbReference type="InterPro" id="IPR016435">
    <property type="entry name" value="DPH1/DPH2"/>
</dbReference>
<proteinExistence type="predicted"/>
<dbReference type="EMBL" id="KF901217">
    <property type="protein sequence ID" value="AIF22814.1"/>
    <property type="molecule type" value="Genomic_DNA"/>
</dbReference>
<reference evidence="5" key="1">
    <citation type="journal article" date="2014" name="Genome Biol. Evol.">
        <title>Pangenome evidence for extensive interdomain horizontal transfer affecting lineage core and shell genes in uncultured planktonic thaumarchaeota and euryarchaeota.</title>
        <authorList>
            <person name="Deschamps P."/>
            <person name="Zivanovic Y."/>
            <person name="Moreira D."/>
            <person name="Rodriguez-Valera F."/>
            <person name="Lopez-Garcia P."/>
        </authorList>
    </citation>
    <scope>NUCLEOTIDE SEQUENCE</scope>
</reference>
<sequence length="135" mass="14967">MIIIDEARIFKEIEEKKPASVSLNGPDGMLPQVQDMAIKITTKYEIPAYVLADTTWGTCDLNTTGSKILGAEIQFNIGHTINTESLEKNLVLIDAFDDVGFDSVAEKCTKILKGKLIALVTDSQHLHQMDKVEKF</sequence>
<dbReference type="NCBIfam" id="TIGR00322">
    <property type="entry name" value="diphth2_R"/>
    <property type="match status" value="1"/>
</dbReference>
<dbReference type="GO" id="GO:0017183">
    <property type="term" value="P:protein histidyl modification to diphthamide"/>
    <property type="evidence" value="ECO:0007669"/>
    <property type="project" value="InterPro"/>
</dbReference>
<gene>
    <name evidence="5" type="primary">dph2</name>
</gene>
<dbReference type="Pfam" id="PF01866">
    <property type="entry name" value="Diphthamide_syn"/>
    <property type="match status" value="1"/>
</dbReference>
<dbReference type="Gene3D" id="3.40.50.11850">
    <property type="entry name" value="Diphthamide synthesis DPH1/DPH2 domain 2"/>
    <property type="match status" value="1"/>
</dbReference>
<evidence type="ECO:0000313" key="5">
    <source>
        <dbReference type="EMBL" id="AIF22814.1"/>
    </source>
</evidence>
<dbReference type="InterPro" id="IPR042263">
    <property type="entry name" value="DPH1/DPH2_1"/>
</dbReference>
<protein>
    <recommendedName>
        <fullName evidence="1">2-(3-amino-3-carboxypropyl)histidine synthase</fullName>
        <ecNumber evidence="1">2.5.1.108</ecNumber>
    </recommendedName>
</protein>
<dbReference type="AlphaFoldDB" id="A0A075I493"/>
<dbReference type="EC" id="2.5.1.108" evidence="1"/>
<dbReference type="GO" id="GO:0090560">
    <property type="term" value="F:2-(3-amino-3-carboxypropyl)histidine synthase activity"/>
    <property type="evidence" value="ECO:0007669"/>
    <property type="project" value="UniProtKB-EC"/>
</dbReference>
<dbReference type="Gene3D" id="3.40.50.11840">
    <property type="entry name" value="Diphthamide synthesis DPH1/DPH2 domain 1"/>
    <property type="match status" value="1"/>
</dbReference>
<organism evidence="5">
    <name type="scientific">uncultured marine thaumarchaeote SAT1000_10_G09</name>
    <dbReference type="NCBI Taxonomy" id="1456375"/>
    <lineage>
        <taxon>Archaea</taxon>
        <taxon>Nitrososphaerota</taxon>
        <taxon>environmental samples</taxon>
    </lineage>
</organism>
<keyword evidence="2" id="KW-0808">Transferase</keyword>
<evidence type="ECO:0000256" key="2">
    <source>
        <dbReference type="ARBA" id="ARBA00022679"/>
    </source>
</evidence>
<accession>A0A075I493</accession>
<name>A0A075I493_9ARCH</name>
<evidence type="ECO:0000256" key="1">
    <source>
        <dbReference type="ARBA" id="ARBA00012221"/>
    </source>
</evidence>
<dbReference type="InterPro" id="IPR042264">
    <property type="entry name" value="DPH1/DPH2_2"/>
</dbReference>
<keyword evidence="3" id="KW-0949">S-adenosyl-L-methionine</keyword>